<evidence type="ECO:0000256" key="1">
    <source>
        <dbReference type="SAM" id="Phobius"/>
    </source>
</evidence>
<name>A0A223KP41_9BACI</name>
<feature type="transmembrane region" description="Helical" evidence="1">
    <location>
        <begin position="150"/>
        <end position="168"/>
    </location>
</feature>
<dbReference type="RefSeq" id="WP_066411926.1">
    <property type="nucleotide sequence ID" value="NZ_CP018866.1"/>
</dbReference>
<evidence type="ECO:0008006" key="4">
    <source>
        <dbReference type="Google" id="ProtNLM"/>
    </source>
</evidence>
<feature type="transmembrane region" description="Helical" evidence="1">
    <location>
        <begin position="103"/>
        <end position="121"/>
    </location>
</feature>
<reference evidence="2 3" key="1">
    <citation type="submission" date="2016-12" db="EMBL/GenBank/DDBJ databases">
        <title>The whole genome sequencing and assembly of Bacillus cohnii DSM 6307T strain.</title>
        <authorList>
            <person name="Lee Y.-J."/>
            <person name="Yi H."/>
            <person name="Bahn Y.-S."/>
            <person name="Kim J.F."/>
            <person name="Lee D.-W."/>
        </authorList>
    </citation>
    <scope>NUCLEOTIDE SEQUENCE [LARGE SCALE GENOMIC DNA]</scope>
    <source>
        <strain evidence="2 3">DSM 6307</strain>
    </source>
</reference>
<dbReference type="Proteomes" id="UP000215224">
    <property type="component" value="Chromosome"/>
</dbReference>
<feature type="transmembrane region" description="Helical" evidence="1">
    <location>
        <begin position="39"/>
        <end position="60"/>
    </location>
</feature>
<dbReference type="EMBL" id="CP018866">
    <property type="protein sequence ID" value="AST91285.1"/>
    <property type="molecule type" value="Genomic_DNA"/>
</dbReference>
<dbReference type="AlphaFoldDB" id="A0A223KP41"/>
<protein>
    <recommendedName>
        <fullName evidence="4">DUF308 domain-containing protein</fullName>
    </recommendedName>
</protein>
<feature type="transmembrane region" description="Helical" evidence="1">
    <location>
        <begin position="16"/>
        <end position="33"/>
    </location>
</feature>
<feature type="transmembrane region" description="Helical" evidence="1">
    <location>
        <begin position="80"/>
        <end position="97"/>
    </location>
</feature>
<keyword evidence="1" id="KW-1133">Transmembrane helix</keyword>
<organism evidence="2 3">
    <name type="scientific">Sutcliffiella cohnii</name>
    <dbReference type="NCBI Taxonomy" id="33932"/>
    <lineage>
        <taxon>Bacteria</taxon>
        <taxon>Bacillati</taxon>
        <taxon>Bacillota</taxon>
        <taxon>Bacilli</taxon>
        <taxon>Bacillales</taxon>
        <taxon>Bacillaceae</taxon>
        <taxon>Sutcliffiella</taxon>
    </lineage>
</organism>
<dbReference type="InterPro" id="IPR046717">
    <property type="entry name" value="DUF6609"/>
</dbReference>
<keyword evidence="1" id="KW-0812">Transmembrane</keyword>
<keyword evidence="3" id="KW-1185">Reference proteome</keyword>
<proteinExistence type="predicted"/>
<gene>
    <name evidence="2" type="ORF">BC6307_08340</name>
</gene>
<dbReference type="Pfam" id="PF20313">
    <property type="entry name" value="DUF6609"/>
    <property type="match status" value="1"/>
</dbReference>
<feature type="transmembrane region" description="Helical" evidence="1">
    <location>
        <begin position="126"/>
        <end position="144"/>
    </location>
</feature>
<sequence length="187" mass="21239">MPKTSIKREYNTQRTCGVWLMYIGLIIIISSLIGRDLLIQPYLFGIGYFVGFILILCLPFVNRKLAYGKSTKFQDNMDNVSILLNVVLCTASGLIIGFNDLRLFWLCIFIVVGIHFFGFYFSQGKIMLLLGFLTVLNGVIALFLNSVPFLIFAMIDGSLKLIVGLIMLNMKRTTHVPTYLHSKWLPK</sequence>
<evidence type="ECO:0000313" key="3">
    <source>
        <dbReference type="Proteomes" id="UP000215224"/>
    </source>
</evidence>
<keyword evidence="1" id="KW-0472">Membrane</keyword>
<accession>A0A223KP41</accession>
<dbReference type="KEGG" id="bcoh:BC6307_08340"/>
<evidence type="ECO:0000313" key="2">
    <source>
        <dbReference type="EMBL" id="AST91285.1"/>
    </source>
</evidence>